<feature type="domain" description="YdbS-like PH" evidence="2">
    <location>
        <begin position="409"/>
        <end position="484"/>
    </location>
</feature>
<dbReference type="PANTHER" id="PTHR34473">
    <property type="entry name" value="UPF0699 TRANSMEMBRANE PROTEIN YDBS"/>
    <property type="match status" value="1"/>
</dbReference>
<protein>
    <submittedName>
        <fullName evidence="3">PH domain-containing protein</fullName>
    </submittedName>
</protein>
<dbReference type="Proteomes" id="UP001164705">
    <property type="component" value="Chromosome"/>
</dbReference>
<keyword evidence="1" id="KW-0812">Transmembrane</keyword>
<keyword evidence="4" id="KW-1185">Reference proteome</keyword>
<dbReference type="InterPro" id="IPR014529">
    <property type="entry name" value="UCP026631"/>
</dbReference>
<dbReference type="KEGG" id="lnu:N7U66_03865"/>
<feature type="transmembrane region" description="Helical" evidence="1">
    <location>
        <begin position="17"/>
        <end position="42"/>
    </location>
</feature>
<evidence type="ECO:0000259" key="2">
    <source>
        <dbReference type="Pfam" id="PF03703"/>
    </source>
</evidence>
<keyword evidence="1" id="KW-1133">Transmembrane helix</keyword>
<dbReference type="PANTHER" id="PTHR34473:SF2">
    <property type="entry name" value="UPF0699 TRANSMEMBRANE PROTEIN YDBT"/>
    <property type="match status" value="1"/>
</dbReference>
<feature type="domain" description="YdbS-like PH" evidence="2">
    <location>
        <begin position="274"/>
        <end position="339"/>
    </location>
</feature>
<evidence type="ECO:0000256" key="1">
    <source>
        <dbReference type="SAM" id="Phobius"/>
    </source>
</evidence>
<proteinExistence type="predicted"/>
<gene>
    <name evidence="3" type="ORF">N7U66_03865</name>
</gene>
<keyword evidence="1" id="KW-0472">Membrane</keyword>
<feature type="transmembrane region" description="Helical" evidence="1">
    <location>
        <begin position="48"/>
        <end position="70"/>
    </location>
</feature>
<evidence type="ECO:0000313" key="4">
    <source>
        <dbReference type="Proteomes" id="UP001164705"/>
    </source>
</evidence>
<feature type="transmembrane region" description="Helical" evidence="1">
    <location>
        <begin position="233"/>
        <end position="263"/>
    </location>
</feature>
<reference evidence="3" key="1">
    <citation type="submission" date="2022-11" db="EMBL/GenBank/DDBJ databases">
        <title>Lacinutrix neustonica HL-RS19T sp. nov., isolated from the surface microlayer sample of brackish Lake Shihwa.</title>
        <authorList>
            <person name="Choi J.Y."/>
            <person name="Hwang C.Y."/>
        </authorList>
    </citation>
    <scope>NUCLEOTIDE SEQUENCE</scope>
    <source>
        <strain evidence="3">HL-RS19</strain>
    </source>
</reference>
<dbReference type="InterPro" id="IPR005182">
    <property type="entry name" value="YdbS-like_PH"/>
</dbReference>
<dbReference type="RefSeq" id="WP_267677400.1">
    <property type="nucleotide sequence ID" value="NZ_CP113088.1"/>
</dbReference>
<feature type="transmembrane region" description="Helical" evidence="1">
    <location>
        <begin position="362"/>
        <end position="385"/>
    </location>
</feature>
<sequence>MNTFNFQEPSRQSVRGIVVLFGLNSYKIIKSLFVFIAAFSYSLIKNKALFGVSISTVLLLLVLILLLVLTRSILQYLNFKFHVYSDDFFLSKGIINKENISVSKTKIQNIYIKQNVLQQLIHVVQLDIETAGDAKAEVKIIALSRSLAIALKEELLLNISNAEVTAEFLKEDHIYYKASIKKLLLEGFSQNHIKSFLIIFGFIGGLYSTYENFLENLKIGETFKAFMIQNQQAIGFLIVLSVSIVLVALFISILFSIVNTFLLNYNLQVIEHKKTVEIKKGLFNKVAINLLPSRIQNIEIVTNRVKQYFGLNTLRIKQAMVDKKLLKHFSIVGLSASQATYLSQKFITSFTRIQEKAKPEKYYIRILFLKALFPFVFINFISFLIFNMNFWIVNIISIPLLSLLIYWRYKKAYYSINDTLLVVGSGSMSTSTQVLEIHKIQAVATKQGLFQKIRKIATVQVFTASKVTNILYVKEDTAHAIVNFLLYQVESQRKDWM</sequence>
<evidence type="ECO:0000313" key="3">
    <source>
        <dbReference type="EMBL" id="WAC02801.1"/>
    </source>
</evidence>
<name>A0A9E8MWU5_9FLAO</name>
<accession>A0A9E8MWU5</accession>
<organism evidence="3 4">
    <name type="scientific">Lacinutrix neustonica</name>
    <dbReference type="NCBI Taxonomy" id="2980107"/>
    <lineage>
        <taxon>Bacteria</taxon>
        <taxon>Pseudomonadati</taxon>
        <taxon>Bacteroidota</taxon>
        <taxon>Flavobacteriia</taxon>
        <taxon>Flavobacteriales</taxon>
        <taxon>Flavobacteriaceae</taxon>
        <taxon>Lacinutrix</taxon>
    </lineage>
</organism>
<feature type="domain" description="YdbS-like PH" evidence="2">
    <location>
        <begin position="76"/>
        <end position="154"/>
    </location>
</feature>
<dbReference type="PIRSF" id="PIRSF026631">
    <property type="entry name" value="UCP026631"/>
    <property type="match status" value="1"/>
</dbReference>
<feature type="transmembrane region" description="Helical" evidence="1">
    <location>
        <begin position="191"/>
        <end position="210"/>
    </location>
</feature>
<feature type="transmembrane region" description="Helical" evidence="1">
    <location>
        <begin position="391"/>
        <end position="409"/>
    </location>
</feature>
<dbReference type="AlphaFoldDB" id="A0A9E8MWU5"/>
<dbReference type="EMBL" id="CP113088">
    <property type="protein sequence ID" value="WAC02801.1"/>
    <property type="molecule type" value="Genomic_DNA"/>
</dbReference>
<dbReference type="Pfam" id="PF03703">
    <property type="entry name" value="bPH_2"/>
    <property type="match status" value="3"/>
</dbReference>